<feature type="region of interest" description="Disordered" evidence="1">
    <location>
        <begin position="261"/>
        <end position="287"/>
    </location>
</feature>
<dbReference type="EMBL" id="JACIEQ010000002">
    <property type="protein sequence ID" value="MBB4021960.1"/>
    <property type="molecule type" value="Genomic_DNA"/>
</dbReference>
<protein>
    <recommendedName>
        <fullName evidence="3">TPM domain-containing protein</fullName>
    </recommendedName>
</protein>
<dbReference type="AlphaFoldDB" id="A0A840CA50"/>
<dbReference type="RefSeq" id="WP_054538684.1">
    <property type="nucleotide sequence ID" value="NZ_JACIEQ010000002.1"/>
</dbReference>
<dbReference type="PANTHER" id="PTHR30373">
    <property type="entry name" value="UPF0603 PROTEIN YGCG"/>
    <property type="match status" value="1"/>
</dbReference>
<feature type="signal peptide" evidence="2">
    <location>
        <begin position="1"/>
        <end position="22"/>
    </location>
</feature>
<feature type="chain" id="PRO_5032950517" description="TPM domain-containing protein" evidence="2">
    <location>
        <begin position="23"/>
        <end position="287"/>
    </location>
</feature>
<feature type="domain" description="TPM" evidence="3">
    <location>
        <begin position="33"/>
        <end position="157"/>
    </location>
</feature>
<dbReference type="InterPro" id="IPR007621">
    <property type="entry name" value="TPM_dom"/>
</dbReference>
<accession>A0A840CA50</accession>
<evidence type="ECO:0000256" key="2">
    <source>
        <dbReference type="SAM" id="SignalP"/>
    </source>
</evidence>
<dbReference type="PANTHER" id="PTHR30373:SF2">
    <property type="entry name" value="UPF0603 PROTEIN YGCG"/>
    <property type="match status" value="1"/>
</dbReference>
<dbReference type="Pfam" id="PF04536">
    <property type="entry name" value="TPM_phosphatase"/>
    <property type="match status" value="1"/>
</dbReference>
<dbReference type="Proteomes" id="UP000585681">
    <property type="component" value="Unassembled WGS sequence"/>
</dbReference>
<keyword evidence="2" id="KW-0732">Signal</keyword>
<name>A0A840CA50_9RHOB</name>
<evidence type="ECO:0000256" key="1">
    <source>
        <dbReference type="SAM" id="MobiDB-lite"/>
    </source>
</evidence>
<feature type="compositionally biased region" description="Gly residues" evidence="1">
    <location>
        <begin position="268"/>
        <end position="287"/>
    </location>
</feature>
<keyword evidence="5" id="KW-1185">Reference proteome</keyword>
<organism evidence="4 5">
    <name type="scientific">Actibacterium naphthalenivorans</name>
    <dbReference type="NCBI Taxonomy" id="1614693"/>
    <lineage>
        <taxon>Bacteria</taxon>
        <taxon>Pseudomonadati</taxon>
        <taxon>Pseudomonadota</taxon>
        <taxon>Alphaproteobacteria</taxon>
        <taxon>Rhodobacterales</taxon>
        <taxon>Roseobacteraceae</taxon>
        <taxon>Actibacterium</taxon>
    </lineage>
</organism>
<sequence length="287" mass="31284">MLRLILALCALFLLAVAPPAAAEPYPAPASLYVNDHADLLGPEAEDRVQDALRRLRGETGIEATLLTLATRSDYDYSATLERFATGLFNTWGIGDATRHDGILILVLREDREMRIELGSGYGRDFDWIAQQIIDTEFLPAFREGRHEQGIEAGTAATLARIAYPHAQALPPEAPGLSERPGELKPVLVPLVIIGAMLLLVFRRRLGDLSQGLRRCPNCGRFGLRRHSETERDAALSASGLGHRITECRYCDYRDSENFTIAPRRRNTGSGGNFGGGGSSGGGASGRW</sequence>
<evidence type="ECO:0000259" key="3">
    <source>
        <dbReference type="Pfam" id="PF04536"/>
    </source>
</evidence>
<gene>
    <name evidence="4" type="ORF">GGR17_001769</name>
</gene>
<evidence type="ECO:0000313" key="5">
    <source>
        <dbReference type="Proteomes" id="UP000585681"/>
    </source>
</evidence>
<dbReference type="Gene3D" id="3.10.310.50">
    <property type="match status" value="1"/>
</dbReference>
<comment type="caution">
    <text evidence="4">The sequence shown here is derived from an EMBL/GenBank/DDBJ whole genome shotgun (WGS) entry which is preliminary data.</text>
</comment>
<reference evidence="4" key="1">
    <citation type="submission" date="2020-08" db="EMBL/GenBank/DDBJ databases">
        <title>Genomic Encyclopedia of Type Strains, Phase IV (KMG-IV): sequencing the most valuable type-strain genomes for metagenomic binning, comparative biology and taxonomic classification.</title>
        <authorList>
            <person name="Goeker M."/>
        </authorList>
    </citation>
    <scope>NUCLEOTIDE SEQUENCE [LARGE SCALE GENOMIC DNA]</scope>
    <source>
        <strain evidence="4">DSM 105040</strain>
    </source>
</reference>
<evidence type="ECO:0000313" key="4">
    <source>
        <dbReference type="EMBL" id="MBB4021960.1"/>
    </source>
</evidence>
<proteinExistence type="predicted"/>